<dbReference type="OrthoDB" id="3540068at2"/>
<evidence type="ECO:0000256" key="2">
    <source>
        <dbReference type="ARBA" id="ARBA00023002"/>
    </source>
</evidence>
<dbReference type="PANTHER" id="PTHR10696:SF56">
    <property type="entry name" value="TAUD_TFDA-LIKE DOMAIN-CONTAINING PROTEIN"/>
    <property type="match status" value="1"/>
</dbReference>
<dbReference type="GO" id="GO:0016491">
    <property type="term" value="F:oxidoreductase activity"/>
    <property type="evidence" value="ECO:0007669"/>
    <property type="project" value="UniProtKB-KW"/>
</dbReference>
<keyword evidence="4" id="KW-0045">Antibiotic biosynthesis</keyword>
<keyword evidence="2" id="KW-0560">Oxidoreductase</keyword>
<dbReference type="KEGG" id="spad:DVK44_18890"/>
<comment type="cofactor">
    <cofactor evidence="1">
        <name>Fe(2+)</name>
        <dbReference type="ChEBI" id="CHEBI:29033"/>
    </cofactor>
</comment>
<dbReference type="InterPro" id="IPR042098">
    <property type="entry name" value="TauD-like_sf"/>
</dbReference>
<evidence type="ECO:0000256" key="4">
    <source>
        <dbReference type="ARBA" id="ARBA00023194"/>
    </source>
</evidence>
<sequence length="269" mass="28940">MRGAITHPPDLLAAHSVGTATASAPDDAIVAARLRETGLVIVDGLFGRSAVLAFAARFMTVVPHRDSDPDRLTTIRHISRHGDRPGFAGFGSGELAAHTEGSAVPVPPRLMLLGCERDADLGGECLLTDGRAVHADLQTRCPDAVAMLSGPRTVYFGAGNGHLSQVFTAYPGGRVSVRLRQDGLARWSPLVSPYVPYLREAVARHQHTVRLSPGQAYLLDNRRWLHARTEFRGERRFLRALGEPRFSLAEGFTVAPETGGVLPTSKEAA</sequence>
<protein>
    <recommendedName>
        <fullName evidence="5">TauD/TfdA-like domain-containing protein</fullName>
    </recommendedName>
</protein>
<name>A0A345HRQ3_9ACTN</name>
<accession>A0A345HRQ3</accession>
<dbReference type="Pfam" id="PF02668">
    <property type="entry name" value="TauD"/>
    <property type="match status" value="1"/>
</dbReference>
<proteinExistence type="predicted"/>
<dbReference type="InterPro" id="IPR003819">
    <property type="entry name" value="TauD/TfdA-like"/>
</dbReference>
<keyword evidence="3" id="KW-0408">Iron</keyword>
<reference evidence="7" key="1">
    <citation type="submission" date="2018-07" db="EMBL/GenBank/DDBJ databases">
        <authorList>
            <person name="Zhao J."/>
        </authorList>
    </citation>
    <scope>NUCLEOTIDE SEQUENCE [LARGE SCALE GENOMIC DNA]</scope>
    <source>
        <strain evidence="7">GSSD-12</strain>
    </source>
</reference>
<dbReference type="AlphaFoldDB" id="A0A345HRQ3"/>
<dbReference type="InterPro" id="IPR050411">
    <property type="entry name" value="AlphaKG_dependent_hydroxylases"/>
</dbReference>
<dbReference type="Proteomes" id="UP000253868">
    <property type="component" value="Chromosome"/>
</dbReference>
<evidence type="ECO:0000256" key="1">
    <source>
        <dbReference type="ARBA" id="ARBA00001954"/>
    </source>
</evidence>
<evidence type="ECO:0000313" key="6">
    <source>
        <dbReference type="EMBL" id="AXG79377.1"/>
    </source>
</evidence>
<feature type="domain" description="TauD/TfdA-like" evidence="5">
    <location>
        <begin position="23"/>
        <end position="240"/>
    </location>
</feature>
<dbReference type="PANTHER" id="PTHR10696">
    <property type="entry name" value="GAMMA-BUTYROBETAINE HYDROXYLASE-RELATED"/>
    <property type="match status" value="1"/>
</dbReference>
<dbReference type="EMBL" id="CP031194">
    <property type="protein sequence ID" value="AXG79377.1"/>
    <property type="molecule type" value="Genomic_DNA"/>
</dbReference>
<evidence type="ECO:0000259" key="5">
    <source>
        <dbReference type="Pfam" id="PF02668"/>
    </source>
</evidence>
<keyword evidence="7" id="KW-1185">Reference proteome</keyword>
<dbReference type="Gene3D" id="3.60.130.10">
    <property type="entry name" value="Clavaminate synthase-like"/>
    <property type="match status" value="1"/>
</dbReference>
<evidence type="ECO:0000313" key="7">
    <source>
        <dbReference type="Proteomes" id="UP000253868"/>
    </source>
</evidence>
<evidence type="ECO:0000256" key="3">
    <source>
        <dbReference type="ARBA" id="ARBA00023004"/>
    </source>
</evidence>
<gene>
    <name evidence="6" type="ORF">DVK44_18890</name>
</gene>
<dbReference type="RefSeq" id="WP_114660707.1">
    <property type="nucleotide sequence ID" value="NZ_CP031194.1"/>
</dbReference>
<dbReference type="SUPFAM" id="SSF51197">
    <property type="entry name" value="Clavaminate synthase-like"/>
    <property type="match status" value="1"/>
</dbReference>
<organism evidence="6 7">
    <name type="scientific">Streptomyces paludis</name>
    <dbReference type="NCBI Taxonomy" id="2282738"/>
    <lineage>
        <taxon>Bacteria</taxon>
        <taxon>Bacillati</taxon>
        <taxon>Actinomycetota</taxon>
        <taxon>Actinomycetes</taxon>
        <taxon>Kitasatosporales</taxon>
        <taxon>Streptomycetaceae</taxon>
        <taxon>Streptomyces</taxon>
    </lineage>
</organism>
<dbReference type="GO" id="GO:0017000">
    <property type="term" value="P:antibiotic biosynthetic process"/>
    <property type="evidence" value="ECO:0007669"/>
    <property type="project" value="UniProtKB-KW"/>
</dbReference>